<comment type="caution">
    <text evidence="2">The sequence shown here is derived from an EMBL/GenBank/DDBJ whole genome shotgun (WGS) entry which is preliminary data.</text>
</comment>
<dbReference type="EMBL" id="CAJVPK010000127">
    <property type="protein sequence ID" value="CAG8454806.1"/>
    <property type="molecule type" value="Genomic_DNA"/>
</dbReference>
<keyword evidence="3" id="KW-1185">Reference proteome</keyword>
<sequence>MKYNFGYLVVILFFSCFSELFRQHLENSGLELLCNELGIIAVDVGAIDVIILIPWEPKASNILDEELK</sequence>
<organism evidence="2 3">
    <name type="scientific">Diversispora eburnea</name>
    <dbReference type="NCBI Taxonomy" id="1213867"/>
    <lineage>
        <taxon>Eukaryota</taxon>
        <taxon>Fungi</taxon>
        <taxon>Fungi incertae sedis</taxon>
        <taxon>Mucoromycota</taxon>
        <taxon>Glomeromycotina</taxon>
        <taxon>Glomeromycetes</taxon>
        <taxon>Diversisporales</taxon>
        <taxon>Diversisporaceae</taxon>
        <taxon>Diversispora</taxon>
    </lineage>
</organism>
<dbReference type="Proteomes" id="UP000789706">
    <property type="component" value="Unassembled WGS sequence"/>
</dbReference>
<name>A0A9N8YWV2_9GLOM</name>
<dbReference type="AlphaFoldDB" id="A0A9N8YWV2"/>
<feature type="chain" id="PRO_5040469360" evidence="1">
    <location>
        <begin position="21"/>
        <end position="68"/>
    </location>
</feature>
<accession>A0A9N8YWV2</accession>
<protein>
    <submittedName>
        <fullName evidence="2">100_t:CDS:1</fullName>
    </submittedName>
</protein>
<evidence type="ECO:0000313" key="3">
    <source>
        <dbReference type="Proteomes" id="UP000789706"/>
    </source>
</evidence>
<dbReference type="PROSITE" id="PS51257">
    <property type="entry name" value="PROKAR_LIPOPROTEIN"/>
    <property type="match status" value="1"/>
</dbReference>
<reference evidence="2" key="1">
    <citation type="submission" date="2021-06" db="EMBL/GenBank/DDBJ databases">
        <authorList>
            <person name="Kallberg Y."/>
            <person name="Tangrot J."/>
            <person name="Rosling A."/>
        </authorList>
    </citation>
    <scope>NUCLEOTIDE SEQUENCE</scope>
    <source>
        <strain evidence="2">AZ414A</strain>
    </source>
</reference>
<proteinExistence type="predicted"/>
<evidence type="ECO:0000256" key="1">
    <source>
        <dbReference type="SAM" id="SignalP"/>
    </source>
</evidence>
<gene>
    <name evidence="2" type="ORF">DEBURN_LOCUS2353</name>
</gene>
<keyword evidence="1" id="KW-0732">Signal</keyword>
<feature type="signal peptide" evidence="1">
    <location>
        <begin position="1"/>
        <end position="20"/>
    </location>
</feature>
<evidence type="ECO:0000313" key="2">
    <source>
        <dbReference type="EMBL" id="CAG8454806.1"/>
    </source>
</evidence>